<evidence type="ECO:0000256" key="1">
    <source>
        <dbReference type="PROSITE-ProRule" id="PRU00042"/>
    </source>
</evidence>
<evidence type="ECO:0000313" key="3">
    <source>
        <dbReference type="EMBL" id="CAD9494819.1"/>
    </source>
</evidence>
<dbReference type="GO" id="GO:0008270">
    <property type="term" value="F:zinc ion binding"/>
    <property type="evidence" value="ECO:0007669"/>
    <property type="project" value="UniProtKB-KW"/>
</dbReference>
<name>A0A7S2MPD2_9EUKA</name>
<accession>A0A7S2MPD2</accession>
<proteinExistence type="predicted"/>
<dbReference type="PROSITE" id="PS50157">
    <property type="entry name" value="ZINC_FINGER_C2H2_2"/>
    <property type="match status" value="1"/>
</dbReference>
<sequence>MVAISREGMTSAHSSPKIQGIKGTVTRYRCGFPNCNKRYASTDGVRKHARKTHMLWLKAIDESASSRDRQLESKPSTYCVMEVTDDTDDIELENESPAQLPAPAPMIPSLSHLRVACSENMLSMPEGSLLGGGRDSISDAMAAATAACLAGAAPPLPLAWLLSNSAGMGAMAGMPPPTTAQALSHATGSMRSDLPVAVASAPVRMAVPSPLWNDAVGAALAGVPASPLPPAVSPGAWTPELMSLFSGGATEQEAPRAIIASSVAEDPLCLDSYYTPPISSTAEKACVSPFELEKRPAPLSPTPAESKACTTLAEDDTYNLFDDGQPFMKEASGLPWLYHLSRADLPPAPFPSAHLAFCHRPAPPPQAEYTEFLETLLAL</sequence>
<dbReference type="EMBL" id="HBGU01051136">
    <property type="protein sequence ID" value="CAD9494819.1"/>
    <property type="molecule type" value="Transcribed_RNA"/>
</dbReference>
<evidence type="ECO:0000259" key="2">
    <source>
        <dbReference type="PROSITE" id="PS50157"/>
    </source>
</evidence>
<protein>
    <recommendedName>
        <fullName evidence="2">C2H2-type domain-containing protein</fullName>
    </recommendedName>
</protein>
<dbReference type="AlphaFoldDB" id="A0A7S2MPD2"/>
<dbReference type="InterPro" id="IPR013087">
    <property type="entry name" value="Znf_C2H2_type"/>
</dbReference>
<dbReference type="PROSITE" id="PS00028">
    <property type="entry name" value="ZINC_FINGER_C2H2_1"/>
    <property type="match status" value="1"/>
</dbReference>
<reference evidence="3" key="1">
    <citation type="submission" date="2021-01" db="EMBL/GenBank/DDBJ databases">
        <authorList>
            <person name="Corre E."/>
            <person name="Pelletier E."/>
            <person name="Niang G."/>
            <person name="Scheremetjew M."/>
            <person name="Finn R."/>
            <person name="Kale V."/>
            <person name="Holt S."/>
            <person name="Cochrane G."/>
            <person name="Meng A."/>
            <person name="Brown T."/>
            <person name="Cohen L."/>
        </authorList>
    </citation>
    <scope>NUCLEOTIDE SEQUENCE</scope>
    <source>
        <strain evidence="3">UTEX LB 985</strain>
    </source>
</reference>
<keyword evidence="1" id="KW-0862">Zinc</keyword>
<keyword evidence="1" id="KW-0863">Zinc-finger</keyword>
<keyword evidence="1" id="KW-0479">Metal-binding</keyword>
<feature type="domain" description="C2H2-type" evidence="2">
    <location>
        <begin position="28"/>
        <end position="53"/>
    </location>
</feature>
<gene>
    <name evidence="3" type="ORF">CBRE1094_LOCUS27876</name>
</gene>
<organism evidence="3">
    <name type="scientific">Haptolina brevifila</name>
    <dbReference type="NCBI Taxonomy" id="156173"/>
    <lineage>
        <taxon>Eukaryota</taxon>
        <taxon>Haptista</taxon>
        <taxon>Haptophyta</taxon>
        <taxon>Prymnesiophyceae</taxon>
        <taxon>Prymnesiales</taxon>
        <taxon>Prymnesiaceae</taxon>
        <taxon>Haptolina</taxon>
    </lineage>
</organism>